<dbReference type="Proteomes" id="UP000504636">
    <property type="component" value="Unplaced"/>
</dbReference>
<dbReference type="InterPro" id="IPR025877">
    <property type="entry name" value="MobA-like_NTP_Trfase"/>
</dbReference>
<dbReference type="InterPro" id="IPR029044">
    <property type="entry name" value="Nucleotide-diphossugar_trans"/>
</dbReference>
<protein>
    <recommendedName>
        <fullName evidence="1">MobA-like NTP transferase domain-containing protein</fullName>
    </recommendedName>
</protein>
<dbReference type="GeneID" id="54455352"/>
<evidence type="ECO:0000313" key="4">
    <source>
        <dbReference type="RefSeq" id="XP_033577651.1"/>
    </source>
</evidence>
<name>A0A6A6YS00_9PEZI</name>
<dbReference type="OrthoDB" id="20872at2759"/>
<accession>A0A6A6YS00</accession>
<dbReference type="AlphaFoldDB" id="A0A6A6YS00"/>
<feature type="non-terminal residue" evidence="2">
    <location>
        <position position="148"/>
    </location>
</feature>
<dbReference type="GO" id="GO:0016779">
    <property type="term" value="F:nucleotidyltransferase activity"/>
    <property type="evidence" value="ECO:0007669"/>
    <property type="project" value="UniProtKB-ARBA"/>
</dbReference>
<reference evidence="4" key="2">
    <citation type="submission" date="2020-04" db="EMBL/GenBank/DDBJ databases">
        <authorList>
            <consortium name="NCBI Genome Project"/>
        </authorList>
    </citation>
    <scope>NUCLEOTIDE SEQUENCE</scope>
    <source>
        <strain evidence="4">CBS 304.34</strain>
    </source>
</reference>
<evidence type="ECO:0000313" key="3">
    <source>
        <dbReference type="Proteomes" id="UP000504636"/>
    </source>
</evidence>
<organism evidence="2">
    <name type="scientific">Mytilinidion resinicola</name>
    <dbReference type="NCBI Taxonomy" id="574789"/>
    <lineage>
        <taxon>Eukaryota</taxon>
        <taxon>Fungi</taxon>
        <taxon>Dikarya</taxon>
        <taxon>Ascomycota</taxon>
        <taxon>Pezizomycotina</taxon>
        <taxon>Dothideomycetes</taxon>
        <taxon>Pleosporomycetidae</taxon>
        <taxon>Mytilinidiales</taxon>
        <taxon>Mytilinidiaceae</taxon>
        <taxon>Mytilinidion</taxon>
    </lineage>
</organism>
<sequence>LLAGGDSTRMGSPKHLLPDADGTPFYLGRLKMLRQSFPEAQHLCLLLRDDSQRPSICIPPDMDVHVLSVDASGRASRQRGPALTIFAAFSFDQRCCWLVIPCDYPFLAAPELRHLRAQYRDPVTCFKNSQGLTEPLVAMWSPKALSHL</sequence>
<reference evidence="4" key="3">
    <citation type="submission" date="2025-04" db="UniProtKB">
        <authorList>
            <consortium name="RefSeq"/>
        </authorList>
    </citation>
    <scope>IDENTIFICATION</scope>
    <source>
        <strain evidence="4">CBS 304.34</strain>
    </source>
</reference>
<dbReference type="Gene3D" id="3.90.550.10">
    <property type="entry name" value="Spore Coat Polysaccharide Biosynthesis Protein SpsA, Chain A"/>
    <property type="match status" value="1"/>
</dbReference>
<dbReference type="Pfam" id="PF12804">
    <property type="entry name" value="NTP_transf_3"/>
    <property type="match status" value="1"/>
</dbReference>
<dbReference type="RefSeq" id="XP_033577651.1">
    <property type="nucleotide sequence ID" value="XM_033714459.1"/>
</dbReference>
<proteinExistence type="predicted"/>
<feature type="non-terminal residue" evidence="2">
    <location>
        <position position="1"/>
    </location>
</feature>
<reference evidence="2 4" key="1">
    <citation type="journal article" date="2020" name="Stud. Mycol.">
        <title>101 Dothideomycetes genomes: a test case for predicting lifestyles and emergence of pathogens.</title>
        <authorList>
            <person name="Haridas S."/>
            <person name="Albert R."/>
            <person name="Binder M."/>
            <person name="Bloem J."/>
            <person name="Labutti K."/>
            <person name="Salamov A."/>
            <person name="Andreopoulos B."/>
            <person name="Baker S."/>
            <person name="Barry K."/>
            <person name="Bills G."/>
            <person name="Bluhm B."/>
            <person name="Cannon C."/>
            <person name="Castanera R."/>
            <person name="Culley D."/>
            <person name="Daum C."/>
            <person name="Ezra D."/>
            <person name="Gonzalez J."/>
            <person name="Henrissat B."/>
            <person name="Kuo A."/>
            <person name="Liang C."/>
            <person name="Lipzen A."/>
            <person name="Lutzoni F."/>
            <person name="Magnuson J."/>
            <person name="Mondo S."/>
            <person name="Nolan M."/>
            <person name="Ohm R."/>
            <person name="Pangilinan J."/>
            <person name="Park H.-J."/>
            <person name="Ramirez L."/>
            <person name="Alfaro M."/>
            <person name="Sun H."/>
            <person name="Tritt A."/>
            <person name="Yoshinaga Y."/>
            <person name="Zwiers L.-H."/>
            <person name="Turgeon B."/>
            <person name="Goodwin S."/>
            <person name="Spatafora J."/>
            <person name="Crous P."/>
            <person name="Grigoriev I."/>
        </authorList>
    </citation>
    <scope>NUCLEOTIDE SEQUENCE</scope>
    <source>
        <strain evidence="2 4">CBS 304.34</strain>
    </source>
</reference>
<dbReference type="SUPFAM" id="SSF53448">
    <property type="entry name" value="Nucleotide-diphospho-sugar transferases"/>
    <property type="match status" value="1"/>
</dbReference>
<gene>
    <name evidence="2 4" type="ORF">BDZ99DRAFT_347971</name>
</gene>
<evidence type="ECO:0000313" key="2">
    <source>
        <dbReference type="EMBL" id="KAF2810687.1"/>
    </source>
</evidence>
<feature type="domain" description="MobA-like NTP transferase" evidence="1">
    <location>
        <begin position="1"/>
        <end position="146"/>
    </location>
</feature>
<evidence type="ECO:0000259" key="1">
    <source>
        <dbReference type="Pfam" id="PF12804"/>
    </source>
</evidence>
<dbReference type="EMBL" id="MU003699">
    <property type="protein sequence ID" value="KAF2810687.1"/>
    <property type="molecule type" value="Genomic_DNA"/>
</dbReference>
<keyword evidence="3" id="KW-1185">Reference proteome</keyword>